<organism evidence="7">
    <name type="scientific">Spumella elongata</name>
    <dbReference type="NCBI Taxonomy" id="89044"/>
    <lineage>
        <taxon>Eukaryota</taxon>
        <taxon>Sar</taxon>
        <taxon>Stramenopiles</taxon>
        <taxon>Ochrophyta</taxon>
        <taxon>Chrysophyceae</taxon>
        <taxon>Chromulinales</taxon>
        <taxon>Chromulinaceae</taxon>
        <taxon>Spumella</taxon>
    </lineage>
</organism>
<dbReference type="AlphaFoldDB" id="A0A7S3MG51"/>
<dbReference type="PANTHER" id="PTHR13019">
    <property type="entry name" value="GOLGI APPARATUS MEMBRANE PROTEIN TVP23"/>
    <property type="match status" value="1"/>
</dbReference>
<comment type="subcellular location">
    <subcellularLocation>
        <location evidence="1 6">Membrane</location>
        <topology evidence="1 6">Multi-pass membrane protein</topology>
    </subcellularLocation>
</comment>
<proteinExistence type="inferred from homology"/>
<accession>A0A7S3MG51</accession>
<comment type="similarity">
    <text evidence="2 6">Belongs to the TVP23 family.</text>
</comment>
<name>A0A7S3MG51_9STRA</name>
<keyword evidence="5 6" id="KW-0472">Membrane</keyword>
<reference evidence="7" key="1">
    <citation type="submission" date="2021-01" db="EMBL/GenBank/DDBJ databases">
        <authorList>
            <person name="Corre E."/>
            <person name="Pelletier E."/>
            <person name="Niang G."/>
            <person name="Scheremetjew M."/>
            <person name="Finn R."/>
            <person name="Kale V."/>
            <person name="Holt S."/>
            <person name="Cochrane G."/>
            <person name="Meng A."/>
            <person name="Brown T."/>
            <person name="Cohen L."/>
        </authorList>
    </citation>
    <scope>NUCLEOTIDE SEQUENCE</scope>
    <source>
        <strain evidence="7">CCAP 955/1</strain>
    </source>
</reference>
<evidence type="ECO:0000313" key="7">
    <source>
        <dbReference type="EMBL" id="CAE0298144.1"/>
    </source>
</evidence>
<dbReference type="Pfam" id="PF05832">
    <property type="entry name" value="DUF846"/>
    <property type="match status" value="1"/>
</dbReference>
<keyword evidence="3 6" id="KW-0812">Transmembrane</keyword>
<evidence type="ECO:0000256" key="5">
    <source>
        <dbReference type="ARBA" id="ARBA00023136"/>
    </source>
</evidence>
<sequence>MSKNEEELEFIAVGADEDNDLNNYMDPNSSDSSNSNIGGWIFTQSKHPVTIFFHLLFKSLALFMYVFGSWVTTNFIFVFVICIVLLAFDFWTVKNVSGRLLVGLRWWSYVKDDGSNEWIFESLEDMAEISPVDSRMFWGGLYVSPLCWLFLLIVGFLRLQFEYLPLVIAALMLNGANILGYIKCSSSAKAKMESMMKQGMQQGSMAVLENNSVRNWVLSTLLAVTTNTPTNTGNGRGRDVV</sequence>
<evidence type="ECO:0000256" key="2">
    <source>
        <dbReference type="ARBA" id="ARBA00005467"/>
    </source>
</evidence>
<dbReference type="PANTHER" id="PTHR13019:SF7">
    <property type="entry name" value="GOLGI APPARATUS MEMBRANE PROTEIN TVP23"/>
    <property type="match status" value="1"/>
</dbReference>
<dbReference type="EMBL" id="HBIC01052693">
    <property type="protein sequence ID" value="CAE0298144.1"/>
    <property type="molecule type" value="Transcribed_RNA"/>
</dbReference>
<evidence type="ECO:0000256" key="1">
    <source>
        <dbReference type="ARBA" id="ARBA00004141"/>
    </source>
</evidence>
<feature type="transmembrane region" description="Helical" evidence="6">
    <location>
        <begin position="163"/>
        <end position="182"/>
    </location>
</feature>
<evidence type="ECO:0000256" key="3">
    <source>
        <dbReference type="ARBA" id="ARBA00022692"/>
    </source>
</evidence>
<dbReference type="GO" id="GO:0009306">
    <property type="term" value="P:protein secretion"/>
    <property type="evidence" value="ECO:0007669"/>
    <property type="project" value="TreeGrafter"/>
</dbReference>
<dbReference type="InterPro" id="IPR008564">
    <property type="entry name" value="TVP23-like"/>
</dbReference>
<evidence type="ECO:0000256" key="6">
    <source>
        <dbReference type="RuleBase" id="RU361206"/>
    </source>
</evidence>
<feature type="transmembrane region" description="Helical" evidence="6">
    <location>
        <begin position="136"/>
        <end position="157"/>
    </location>
</feature>
<dbReference type="GO" id="GO:0016192">
    <property type="term" value="P:vesicle-mediated transport"/>
    <property type="evidence" value="ECO:0007669"/>
    <property type="project" value="TreeGrafter"/>
</dbReference>
<keyword evidence="4 6" id="KW-1133">Transmembrane helix</keyword>
<protein>
    <recommendedName>
        <fullName evidence="6">Golgi apparatus membrane protein TVP23 homolog</fullName>
    </recommendedName>
</protein>
<evidence type="ECO:0000256" key="4">
    <source>
        <dbReference type="ARBA" id="ARBA00022989"/>
    </source>
</evidence>
<dbReference type="GO" id="GO:0000139">
    <property type="term" value="C:Golgi membrane"/>
    <property type="evidence" value="ECO:0007669"/>
    <property type="project" value="TreeGrafter"/>
</dbReference>
<gene>
    <name evidence="7" type="ORF">SELO1098_LOCUS26998</name>
</gene>
<feature type="transmembrane region" description="Helical" evidence="6">
    <location>
        <begin position="74"/>
        <end position="93"/>
    </location>
</feature>